<name>X0TZF2_9ZZZZ</name>
<evidence type="ECO:0000259" key="2">
    <source>
        <dbReference type="Pfam" id="PF12728"/>
    </source>
</evidence>
<dbReference type="Pfam" id="PF12728">
    <property type="entry name" value="HTH_17"/>
    <property type="match status" value="1"/>
</dbReference>
<dbReference type="GO" id="GO:0003677">
    <property type="term" value="F:DNA binding"/>
    <property type="evidence" value="ECO:0007669"/>
    <property type="project" value="InterPro"/>
</dbReference>
<comment type="caution">
    <text evidence="3">The sequence shown here is derived from an EMBL/GenBank/DDBJ whole genome shotgun (WGS) entry which is preliminary data.</text>
</comment>
<dbReference type="CDD" id="cd04762">
    <property type="entry name" value="HTH_MerR-trunc"/>
    <property type="match status" value="1"/>
</dbReference>
<dbReference type="Gene3D" id="1.10.1660.10">
    <property type="match status" value="1"/>
</dbReference>
<feature type="coiled-coil region" evidence="1">
    <location>
        <begin position="27"/>
        <end position="54"/>
    </location>
</feature>
<evidence type="ECO:0000313" key="3">
    <source>
        <dbReference type="EMBL" id="GAF98674.1"/>
    </source>
</evidence>
<dbReference type="SUPFAM" id="SSF46955">
    <property type="entry name" value="Putative DNA-binding domain"/>
    <property type="match status" value="1"/>
</dbReference>
<reference evidence="3" key="1">
    <citation type="journal article" date="2014" name="Front. Microbiol.">
        <title>High frequency of phylogenetically diverse reductive dehalogenase-homologous genes in deep subseafloor sedimentary metagenomes.</title>
        <authorList>
            <person name="Kawai M."/>
            <person name="Futagami T."/>
            <person name="Toyoda A."/>
            <person name="Takaki Y."/>
            <person name="Nishi S."/>
            <person name="Hori S."/>
            <person name="Arai W."/>
            <person name="Tsubouchi T."/>
            <person name="Morono Y."/>
            <person name="Uchiyama I."/>
            <person name="Ito T."/>
            <person name="Fujiyama A."/>
            <person name="Inagaki F."/>
            <person name="Takami H."/>
        </authorList>
    </citation>
    <scope>NUCLEOTIDE SEQUENCE</scope>
    <source>
        <strain evidence="3">Expedition CK06-06</strain>
    </source>
</reference>
<dbReference type="InterPro" id="IPR010093">
    <property type="entry name" value="SinI_DNA-bd"/>
</dbReference>
<organism evidence="3">
    <name type="scientific">marine sediment metagenome</name>
    <dbReference type="NCBI Taxonomy" id="412755"/>
    <lineage>
        <taxon>unclassified sequences</taxon>
        <taxon>metagenomes</taxon>
        <taxon>ecological metagenomes</taxon>
    </lineage>
</organism>
<gene>
    <name evidence="3" type="ORF">S01H1_24896</name>
</gene>
<evidence type="ECO:0000256" key="1">
    <source>
        <dbReference type="SAM" id="Coils"/>
    </source>
</evidence>
<protein>
    <recommendedName>
        <fullName evidence="2">Helix-turn-helix domain-containing protein</fullName>
    </recommendedName>
</protein>
<dbReference type="NCBIfam" id="TIGR01764">
    <property type="entry name" value="excise"/>
    <property type="match status" value="1"/>
</dbReference>
<dbReference type="EMBL" id="BARS01014994">
    <property type="protein sequence ID" value="GAF98674.1"/>
    <property type="molecule type" value="Genomic_DNA"/>
</dbReference>
<feature type="domain" description="Helix-turn-helix" evidence="2">
    <location>
        <begin position="56"/>
        <end position="100"/>
    </location>
</feature>
<proteinExistence type="predicted"/>
<accession>X0TZF2</accession>
<dbReference type="InterPro" id="IPR041657">
    <property type="entry name" value="HTH_17"/>
</dbReference>
<feature type="non-terminal residue" evidence="3">
    <location>
        <position position="107"/>
    </location>
</feature>
<sequence>MGQGYCDVSDCPAKAQSVINRETQSLADLTTDKIENIKKEKEEMKQKEQTEREKMVTTHEAAKLLYVTPPTVILWVKKGHIKCQKTIGKHRRIPMSEIERIQEYMEH</sequence>
<keyword evidence="1" id="KW-0175">Coiled coil</keyword>
<dbReference type="AlphaFoldDB" id="X0TZF2"/>
<dbReference type="InterPro" id="IPR009061">
    <property type="entry name" value="DNA-bd_dom_put_sf"/>
</dbReference>